<comment type="similarity">
    <text evidence="1">Belongs to the amidinotransferase family.</text>
</comment>
<sequence length="298" mass="33191">MSSLRLPVSAFDEWTQLREVVVGHTRHYPVPTAATGTGRARLPADRRTADELGEDLRALGHALSDCGVTVVRPAAPRQETGPLSSYWNPRATPPVSIRDAMLVLGTTIVESSPHVRARDDEGDPYLTDLVYDYYAAGSPWLSMPLPVNGSQFIRLGHDILATATGHHHARTLRWLQRNTSGLRFHPITTDSPLDSVVLPLRPGLMLLRSLRYLPCLPQAMRSWDVLHPPPSMTGPFPVLSVNEHTVIAAAHHRELITLLEKQRGLTVLPVRHRHHRFGDLRCLTLDTIRTGGREDYLT</sequence>
<gene>
    <name evidence="3" type="ORF">ACFPRH_20570</name>
</gene>
<evidence type="ECO:0000313" key="4">
    <source>
        <dbReference type="Proteomes" id="UP001596160"/>
    </source>
</evidence>
<dbReference type="PANTHER" id="PTHR10488:SF1">
    <property type="entry name" value="GLYCINE AMIDINOTRANSFERASE, MITOCHONDRIAL"/>
    <property type="match status" value="1"/>
</dbReference>
<evidence type="ECO:0000313" key="3">
    <source>
        <dbReference type="EMBL" id="MFC5154133.1"/>
    </source>
</evidence>
<organism evidence="3 4">
    <name type="scientific">Streptomyces amakusaensis</name>
    <dbReference type="NCBI Taxonomy" id="67271"/>
    <lineage>
        <taxon>Bacteria</taxon>
        <taxon>Bacillati</taxon>
        <taxon>Actinomycetota</taxon>
        <taxon>Actinomycetes</taxon>
        <taxon>Kitasatosporales</taxon>
        <taxon>Streptomycetaceae</taxon>
        <taxon>Streptomyces</taxon>
    </lineage>
</organism>
<dbReference type="PANTHER" id="PTHR10488">
    <property type="entry name" value="GLYCINE AMIDINOTRANSFERASE, MITOCHONDRIAL"/>
    <property type="match status" value="1"/>
</dbReference>
<name>A0ABW0AK30_9ACTN</name>
<protein>
    <submittedName>
        <fullName evidence="3">Inosamine-phosphate amidinotransferase 1</fullName>
    </submittedName>
</protein>
<evidence type="ECO:0000256" key="1">
    <source>
        <dbReference type="ARBA" id="ARBA00006943"/>
    </source>
</evidence>
<dbReference type="InterPro" id="IPR033195">
    <property type="entry name" value="AmidinoTrfase"/>
</dbReference>
<reference evidence="4" key="1">
    <citation type="journal article" date="2019" name="Int. J. Syst. Evol. Microbiol.">
        <title>The Global Catalogue of Microorganisms (GCM) 10K type strain sequencing project: providing services to taxonomists for standard genome sequencing and annotation.</title>
        <authorList>
            <consortium name="The Broad Institute Genomics Platform"/>
            <consortium name="The Broad Institute Genome Sequencing Center for Infectious Disease"/>
            <person name="Wu L."/>
            <person name="Ma J."/>
        </authorList>
    </citation>
    <scope>NUCLEOTIDE SEQUENCE [LARGE SCALE GENOMIC DNA]</scope>
    <source>
        <strain evidence="4">PCU 266</strain>
    </source>
</reference>
<dbReference type="Proteomes" id="UP001596160">
    <property type="component" value="Unassembled WGS sequence"/>
</dbReference>
<keyword evidence="4" id="KW-1185">Reference proteome</keyword>
<accession>A0ABW0AK30</accession>
<evidence type="ECO:0000256" key="2">
    <source>
        <dbReference type="ARBA" id="ARBA00022679"/>
    </source>
</evidence>
<dbReference type="SUPFAM" id="SSF55909">
    <property type="entry name" value="Pentein"/>
    <property type="match status" value="1"/>
</dbReference>
<comment type="caution">
    <text evidence="3">The sequence shown here is derived from an EMBL/GenBank/DDBJ whole genome shotgun (WGS) entry which is preliminary data.</text>
</comment>
<keyword evidence="2" id="KW-0808">Transferase</keyword>
<dbReference type="RefSeq" id="WP_344480172.1">
    <property type="nucleotide sequence ID" value="NZ_BAAASB010000014.1"/>
</dbReference>
<proteinExistence type="inferred from homology"/>
<dbReference type="Gene3D" id="3.75.10.10">
    <property type="entry name" value="L-arginine/glycine Amidinotransferase, Chain A"/>
    <property type="match status" value="1"/>
</dbReference>
<dbReference type="EMBL" id="JBHSKP010000013">
    <property type="protein sequence ID" value="MFC5154133.1"/>
    <property type="molecule type" value="Genomic_DNA"/>
</dbReference>